<accession>A0A392NH54</accession>
<organism evidence="2 3">
    <name type="scientific">Trifolium medium</name>
    <dbReference type="NCBI Taxonomy" id="97028"/>
    <lineage>
        <taxon>Eukaryota</taxon>
        <taxon>Viridiplantae</taxon>
        <taxon>Streptophyta</taxon>
        <taxon>Embryophyta</taxon>
        <taxon>Tracheophyta</taxon>
        <taxon>Spermatophyta</taxon>
        <taxon>Magnoliopsida</taxon>
        <taxon>eudicotyledons</taxon>
        <taxon>Gunneridae</taxon>
        <taxon>Pentapetalae</taxon>
        <taxon>rosids</taxon>
        <taxon>fabids</taxon>
        <taxon>Fabales</taxon>
        <taxon>Fabaceae</taxon>
        <taxon>Papilionoideae</taxon>
        <taxon>50 kb inversion clade</taxon>
        <taxon>NPAAA clade</taxon>
        <taxon>Hologalegina</taxon>
        <taxon>IRL clade</taxon>
        <taxon>Trifolieae</taxon>
        <taxon>Trifolium</taxon>
    </lineage>
</organism>
<dbReference type="AlphaFoldDB" id="A0A392NH54"/>
<dbReference type="EMBL" id="LXQA010039642">
    <property type="protein sequence ID" value="MCH99196.1"/>
    <property type="molecule type" value="Genomic_DNA"/>
</dbReference>
<keyword evidence="1" id="KW-0732">Signal</keyword>
<evidence type="ECO:0000256" key="1">
    <source>
        <dbReference type="SAM" id="SignalP"/>
    </source>
</evidence>
<sequence>MVTRKIPLLLTFCFITISVILSQTVADDVPSNGTQIGFGYTVTTVTTDPTGKSLTANLKLINSSDVYGPDIPLLTLTA</sequence>
<gene>
    <name evidence="2" type="ORF">A2U01_0020207</name>
</gene>
<dbReference type="Gene3D" id="2.60.40.1760">
    <property type="entry name" value="glycosyl hydrolase (family 31)"/>
    <property type="match status" value="1"/>
</dbReference>
<keyword evidence="3" id="KW-1185">Reference proteome</keyword>
<comment type="caution">
    <text evidence="2">The sequence shown here is derived from an EMBL/GenBank/DDBJ whole genome shotgun (WGS) entry which is preliminary data.</text>
</comment>
<protein>
    <submittedName>
        <fullName evidence="2">Alpha-glucosidase</fullName>
    </submittedName>
</protein>
<evidence type="ECO:0000313" key="2">
    <source>
        <dbReference type="EMBL" id="MCH99196.1"/>
    </source>
</evidence>
<proteinExistence type="predicted"/>
<name>A0A392NH54_9FABA</name>
<reference evidence="2 3" key="1">
    <citation type="journal article" date="2018" name="Front. Plant Sci.">
        <title>Red Clover (Trifolium pratense) and Zigzag Clover (T. medium) - A Picture of Genomic Similarities and Differences.</title>
        <authorList>
            <person name="Dluhosova J."/>
            <person name="Istvanek J."/>
            <person name="Nedelnik J."/>
            <person name="Repkova J."/>
        </authorList>
    </citation>
    <scope>NUCLEOTIDE SEQUENCE [LARGE SCALE GENOMIC DNA]</scope>
    <source>
        <strain evidence="3">cv. 10/8</strain>
        <tissue evidence="2">Leaf</tissue>
    </source>
</reference>
<feature type="signal peptide" evidence="1">
    <location>
        <begin position="1"/>
        <end position="26"/>
    </location>
</feature>
<feature type="non-terminal residue" evidence="2">
    <location>
        <position position="78"/>
    </location>
</feature>
<feature type="chain" id="PRO_5017235859" evidence="1">
    <location>
        <begin position="27"/>
        <end position="78"/>
    </location>
</feature>
<dbReference type="Proteomes" id="UP000265520">
    <property type="component" value="Unassembled WGS sequence"/>
</dbReference>
<evidence type="ECO:0000313" key="3">
    <source>
        <dbReference type="Proteomes" id="UP000265520"/>
    </source>
</evidence>